<accession>A0A7H8RD47</accession>
<organism evidence="1 2">
    <name type="scientific">Talaromyces rugulosus</name>
    <name type="common">Penicillium rugulosum</name>
    <dbReference type="NCBI Taxonomy" id="121627"/>
    <lineage>
        <taxon>Eukaryota</taxon>
        <taxon>Fungi</taxon>
        <taxon>Dikarya</taxon>
        <taxon>Ascomycota</taxon>
        <taxon>Pezizomycotina</taxon>
        <taxon>Eurotiomycetes</taxon>
        <taxon>Eurotiomycetidae</taxon>
        <taxon>Eurotiales</taxon>
        <taxon>Trichocomaceae</taxon>
        <taxon>Talaromyces</taxon>
        <taxon>Talaromyces sect. Islandici</taxon>
    </lineage>
</organism>
<dbReference type="OrthoDB" id="4500473at2759"/>
<dbReference type="GeneID" id="55998996"/>
<gene>
    <name evidence="1" type="ORF">TRUGW13939_11518</name>
</gene>
<evidence type="ECO:0000313" key="1">
    <source>
        <dbReference type="EMBL" id="QKX64344.1"/>
    </source>
</evidence>
<name>A0A7H8RD47_TALRU</name>
<reference evidence="2" key="1">
    <citation type="submission" date="2020-06" db="EMBL/GenBank/DDBJ databases">
        <title>A chromosome-scale genome assembly of Talaromyces rugulosus W13939.</title>
        <authorList>
            <person name="Wang B."/>
            <person name="Guo L."/>
            <person name="Ye K."/>
            <person name="Wang L."/>
        </authorList>
    </citation>
    <scope>NUCLEOTIDE SEQUENCE [LARGE SCALE GENOMIC DNA]</scope>
    <source>
        <strain evidence="2">W13939</strain>
    </source>
</reference>
<evidence type="ECO:0000313" key="2">
    <source>
        <dbReference type="Proteomes" id="UP000509510"/>
    </source>
</evidence>
<keyword evidence="2" id="KW-1185">Reference proteome</keyword>
<dbReference type="RefSeq" id="XP_035350518.1">
    <property type="nucleotide sequence ID" value="XM_035494625.1"/>
</dbReference>
<protein>
    <submittedName>
        <fullName evidence="1">Uncharacterized protein</fullName>
    </submittedName>
</protein>
<proteinExistence type="predicted"/>
<dbReference type="Proteomes" id="UP000509510">
    <property type="component" value="Chromosome VI"/>
</dbReference>
<dbReference type="KEGG" id="trg:TRUGW13939_11518"/>
<dbReference type="AlphaFoldDB" id="A0A7H8RD47"/>
<sequence length="269" mass="28900">MVASKPEWLLAPRDIKPNTTITLGKLICNPAIPEGPPYLAPALPIPPNATSEFNYPWTREVSHEQSGMIGIFASFMASFGIGGDASAQFERQHKSRVEVARLQTVKFEPGDEYLQRTLNLPANLGFLKETRFRKPIYVVTGVKVAYGGRTSRSNAKALGGEGSIGLNPAVPGLQLGPKAGLSQKIEESALFAPKGEVCPEMFTKGAVFSQEAALDEDIPMQLEKAEIDDNESGVELLGLEEECSGQDEFGLNGHDALDESGEACILVAP</sequence>
<dbReference type="EMBL" id="CP055903">
    <property type="protein sequence ID" value="QKX64344.1"/>
    <property type="molecule type" value="Genomic_DNA"/>
</dbReference>